<feature type="region of interest" description="Disordered" evidence="1">
    <location>
        <begin position="1"/>
        <end position="100"/>
    </location>
</feature>
<name>A0A835VQW9_9CHLO</name>
<evidence type="ECO:0000259" key="3">
    <source>
        <dbReference type="PROSITE" id="PS50222"/>
    </source>
</evidence>
<dbReference type="PROSITE" id="PS00018">
    <property type="entry name" value="EF_HAND_1"/>
    <property type="match status" value="1"/>
</dbReference>
<feature type="domain" description="EF-hand" evidence="3">
    <location>
        <begin position="197"/>
        <end position="232"/>
    </location>
</feature>
<keyword evidence="2" id="KW-0472">Membrane</keyword>
<dbReference type="InterPro" id="IPR002048">
    <property type="entry name" value="EF_hand_dom"/>
</dbReference>
<reference evidence="4" key="1">
    <citation type="journal article" date="2020" name="bioRxiv">
        <title>Comparative genomics of Chlamydomonas.</title>
        <authorList>
            <person name="Craig R.J."/>
            <person name="Hasan A.R."/>
            <person name="Ness R.W."/>
            <person name="Keightley P.D."/>
        </authorList>
    </citation>
    <scope>NUCLEOTIDE SEQUENCE</scope>
    <source>
        <strain evidence="4">CCAP 11/173</strain>
    </source>
</reference>
<evidence type="ECO:0000256" key="2">
    <source>
        <dbReference type="SAM" id="Phobius"/>
    </source>
</evidence>
<dbReference type="PROSITE" id="PS50222">
    <property type="entry name" value="EF_HAND_2"/>
    <property type="match status" value="1"/>
</dbReference>
<feature type="compositionally biased region" description="Pro residues" evidence="1">
    <location>
        <begin position="1"/>
        <end position="17"/>
    </location>
</feature>
<gene>
    <name evidence="4" type="ORF">HYH02_014894</name>
</gene>
<keyword evidence="5" id="KW-1185">Reference proteome</keyword>
<comment type="caution">
    <text evidence="4">The sequence shown here is derived from an EMBL/GenBank/DDBJ whole genome shotgun (WGS) entry which is preliminary data.</text>
</comment>
<evidence type="ECO:0000313" key="4">
    <source>
        <dbReference type="EMBL" id="KAG2425892.1"/>
    </source>
</evidence>
<dbReference type="EMBL" id="JAEHOD010000111">
    <property type="protein sequence ID" value="KAG2425892.1"/>
    <property type="molecule type" value="Genomic_DNA"/>
</dbReference>
<sequence length="1281" mass="135533">MTDPPPSASGPPTPRAPPAIVASTWNASGDGNMRAPAARAGPSGQPPSAAASAPVTTAGLASPRSGYTAALLPPPFSARSRQASMSHPRPVAEGAEQDEGALVPVEDVADEHTAAVGGSGRSVRIERPASRAGPVAGAAVGVAGGGVAVADIAAAKGPSLKPSMSTANKVSPAPHYEQQHVTATSTATPSSATAPPLPPNDTDKVLNEFDVNRDQRLDANELAALVSKMVQEREDKRRLVWGLGAVLVVLVVLLGALTGMTWAVVAAFKDTDVKGGVMYVKGSTSEVVQTASSEMTIVGDDLQPELGECAPGRASACALINRQALAAVNTTTATAANANGTAAVLTQQPESVVRTATFVGTPIKFSSRVNIKQLMELKYLYITGMGEVEVALVVQGVARVPDPDSVWGTVVHIITGAGTITLDDTVIRFEEGIAPVFVKAGFIVSHSRRSLLGIYDVLGFFNFISDLEVFNLPPDQPKPSLPASNFMMRLKVYEPCVFPFDPTNDRCIAPPTDGAPNPDSRRRLLQQQQLGPLAPPSPSSPVLPLLASPDAPPSAAYAGAAAAAGPAAAGERRRRTLATAPHTHARLLADAAGDAGAFLHDLAGVEVVNGSRYMTHTETALVWQGFMRTVYEYALFPAYRRVEVASNSSALMSVWQEEALPDGAELTPQTWFCGQLPLPASKLDKFKDLKGTSNVNFTFLGYTELYGKSARHFRLSVRQPVDSTTTSTTANTGGLNTTGAFSLPEVVEFDYFDNRKDFSPLGFEVNHPIAGHIMIQVVEYANLTAADISSSTFAVPATATCTNDTSIPRLSSPFTVPPFYDPTLRSTPRANRDKLIAANPTPSTGRRLAEEAAQRAAEWAALDHANGTDIAAWPRWALEVYGSGGDRVHVRERLLMESGRLRGRIMQELDCYANKYTKRWEPAALPCTVEASVIQYRHLEVIGACDGSNIAAFPFLKINGNAAINTCTKQATGCTKVTLALQSVVAAVPVANLLAAWIGLRDLEMFLCAGYNLADFEGYVTGLLGTGVSLIRGELVGTLKWSPCCVWVNEVSLEGFVGVSAGSYDLSSSIGKWMIVKEPWYWKGGAVDATRNRQPEVQNQGALEPVMVGAAEWGDWGEIGYCHERLPADSGTSNARPITGFSQRLEASGGSGKDDTGLNGLKVKCTNGDEVVVEKGSWGDWSSSISSCPAGKYITAARIKIQPNQGLFTDDTAANGVEFRCSDNTVIKSGAGDYGSWSAWAACPASQYICGLQVKTQPAQGIFGDDTAVNGLRFYCCYLVA</sequence>
<evidence type="ECO:0000313" key="5">
    <source>
        <dbReference type="Proteomes" id="UP000613740"/>
    </source>
</evidence>
<feature type="transmembrane region" description="Helical" evidence="2">
    <location>
        <begin position="239"/>
        <end position="265"/>
    </location>
</feature>
<dbReference type="InterPro" id="IPR005515">
    <property type="entry name" value="VOMI"/>
</dbReference>
<feature type="compositionally biased region" description="Low complexity" evidence="1">
    <location>
        <begin position="182"/>
        <end position="194"/>
    </location>
</feature>
<dbReference type="GO" id="GO:0005509">
    <property type="term" value="F:calcium ion binding"/>
    <property type="evidence" value="ECO:0007669"/>
    <property type="project" value="InterPro"/>
</dbReference>
<keyword evidence="2" id="KW-0812">Transmembrane</keyword>
<dbReference type="InterPro" id="IPR036706">
    <property type="entry name" value="VOMI_sf"/>
</dbReference>
<dbReference type="PANTHER" id="PTHR18841">
    <property type="entry name" value="VITELLINE MEMBRANE OUTER LAYER PROTEIN I-RELATED"/>
    <property type="match status" value="1"/>
</dbReference>
<protein>
    <recommendedName>
        <fullName evidence="3">EF-hand domain-containing protein</fullName>
    </recommendedName>
</protein>
<proteinExistence type="predicted"/>
<evidence type="ECO:0000256" key="1">
    <source>
        <dbReference type="SAM" id="MobiDB-lite"/>
    </source>
</evidence>
<dbReference type="Gene3D" id="2.100.10.20">
    <property type="entry name" value="Vitelline membrane outer layer protein I (VOMI)"/>
    <property type="match status" value="1"/>
</dbReference>
<dbReference type="OrthoDB" id="528013at2759"/>
<feature type="compositionally biased region" description="Low complexity" evidence="1">
    <location>
        <begin position="34"/>
        <end position="54"/>
    </location>
</feature>
<accession>A0A835VQW9</accession>
<dbReference type="Proteomes" id="UP000613740">
    <property type="component" value="Unassembled WGS sequence"/>
</dbReference>
<organism evidence="4 5">
    <name type="scientific">Chlamydomonas schloesseri</name>
    <dbReference type="NCBI Taxonomy" id="2026947"/>
    <lineage>
        <taxon>Eukaryota</taxon>
        <taxon>Viridiplantae</taxon>
        <taxon>Chlorophyta</taxon>
        <taxon>core chlorophytes</taxon>
        <taxon>Chlorophyceae</taxon>
        <taxon>CS clade</taxon>
        <taxon>Chlamydomonadales</taxon>
        <taxon>Chlamydomonadaceae</taxon>
        <taxon>Chlamydomonas</taxon>
    </lineage>
</organism>
<dbReference type="GO" id="GO:0005615">
    <property type="term" value="C:extracellular space"/>
    <property type="evidence" value="ECO:0007669"/>
    <property type="project" value="TreeGrafter"/>
</dbReference>
<keyword evidence="2" id="KW-1133">Transmembrane helix</keyword>
<dbReference type="SUPFAM" id="SSF51092">
    <property type="entry name" value="Vitelline membrane outer protein-I (VMO-I)"/>
    <property type="match status" value="1"/>
</dbReference>
<dbReference type="Pfam" id="PF03762">
    <property type="entry name" value="VOMI"/>
    <property type="match status" value="1"/>
</dbReference>
<dbReference type="PANTHER" id="PTHR18841:SF0">
    <property type="entry name" value="VITELLINE MEMBRANE OUTER LAYER 1 HOMOLOG A-RELATED"/>
    <property type="match status" value="1"/>
</dbReference>
<dbReference type="InterPro" id="IPR018247">
    <property type="entry name" value="EF_Hand_1_Ca_BS"/>
</dbReference>
<feature type="region of interest" description="Disordered" evidence="1">
    <location>
        <begin position="158"/>
        <end position="203"/>
    </location>
</feature>